<evidence type="ECO:0000256" key="1">
    <source>
        <dbReference type="ARBA" id="ARBA00004141"/>
    </source>
</evidence>
<evidence type="ECO:0000256" key="5">
    <source>
        <dbReference type="SAM" id="Phobius"/>
    </source>
</evidence>
<proteinExistence type="predicted"/>
<evidence type="ECO:0000256" key="4">
    <source>
        <dbReference type="ARBA" id="ARBA00023136"/>
    </source>
</evidence>
<keyword evidence="8" id="KW-1185">Reference proteome</keyword>
<reference evidence="7 8" key="2">
    <citation type="submission" date="2024-05" db="EMBL/GenBank/DDBJ databases">
        <authorList>
            <person name="Chen Y."/>
            <person name="Shah S."/>
            <person name="Dougan E. K."/>
            <person name="Thang M."/>
            <person name="Chan C."/>
        </authorList>
    </citation>
    <scope>NUCLEOTIDE SEQUENCE [LARGE SCALE GENOMIC DNA]</scope>
</reference>
<feature type="transmembrane region" description="Helical" evidence="5">
    <location>
        <begin position="104"/>
        <end position="124"/>
    </location>
</feature>
<evidence type="ECO:0000313" key="6">
    <source>
        <dbReference type="EMBL" id="CAI4004226.1"/>
    </source>
</evidence>
<keyword evidence="3 5" id="KW-1133">Transmembrane helix</keyword>
<feature type="transmembrane region" description="Helical" evidence="5">
    <location>
        <begin position="81"/>
        <end position="98"/>
    </location>
</feature>
<comment type="subcellular location">
    <subcellularLocation>
        <location evidence="1">Membrane</location>
        <topology evidence="1">Multi-pass membrane protein</topology>
    </subcellularLocation>
</comment>
<evidence type="ECO:0000313" key="8">
    <source>
        <dbReference type="Proteomes" id="UP001152797"/>
    </source>
</evidence>
<dbReference type="EMBL" id="CAMXCT010003391">
    <property type="protein sequence ID" value="CAI4004226.1"/>
    <property type="molecule type" value="Genomic_DNA"/>
</dbReference>
<evidence type="ECO:0000256" key="2">
    <source>
        <dbReference type="ARBA" id="ARBA00022692"/>
    </source>
</evidence>
<dbReference type="OrthoDB" id="436099at2759"/>
<name>A0A9P1G926_9DINO</name>
<feature type="non-terminal residue" evidence="6">
    <location>
        <position position="162"/>
    </location>
</feature>
<dbReference type="Pfam" id="PF01925">
    <property type="entry name" value="TauE"/>
    <property type="match status" value="1"/>
</dbReference>
<keyword evidence="4 5" id="KW-0472">Membrane</keyword>
<dbReference type="GO" id="GO:0031464">
    <property type="term" value="C:Cul4A-RING E3 ubiquitin ligase complex"/>
    <property type="evidence" value="ECO:0007669"/>
    <property type="project" value="TreeGrafter"/>
</dbReference>
<accession>A0A9P1G926</accession>
<dbReference type="GO" id="GO:0016567">
    <property type="term" value="P:protein ubiquitination"/>
    <property type="evidence" value="ECO:0007669"/>
    <property type="project" value="TreeGrafter"/>
</dbReference>
<comment type="caution">
    <text evidence="6">The sequence shown here is derived from an EMBL/GenBank/DDBJ whole genome shotgun (WGS) entry which is preliminary data.</text>
</comment>
<sequence length="162" mass="17068">MVAFVHLLAVAGPVFIIASLAMPAGIGGGMLYVPLLIVTHVADPRLAAVLAQPIIVGAAMAGNFFNIAWQLRHKEQKLLDGHLALAMIAPCLAGNLVGSVMNQLLPSTIIMILLLILAATTFQASAGRALKMWRAENALRSVQRPNENRGCGASIVGREAEL</sequence>
<gene>
    <name evidence="6" type="ORF">C1SCF055_LOCUS30033</name>
</gene>
<dbReference type="EMBL" id="CAMXCT030003391">
    <property type="protein sequence ID" value="CAL4791538.1"/>
    <property type="molecule type" value="Genomic_DNA"/>
</dbReference>
<keyword evidence="2 5" id="KW-0812">Transmembrane</keyword>
<dbReference type="Proteomes" id="UP001152797">
    <property type="component" value="Unassembled WGS sequence"/>
</dbReference>
<dbReference type="PANTHER" id="PTHR14255">
    <property type="entry name" value="CEREBLON"/>
    <property type="match status" value="1"/>
</dbReference>
<organism evidence="6">
    <name type="scientific">Cladocopium goreaui</name>
    <dbReference type="NCBI Taxonomy" id="2562237"/>
    <lineage>
        <taxon>Eukaryota</taxon>
        <taxon>Sar</taxon>
        <taxon>Alveolata</taxon>
        <taxon>Dinophyceae</taxon>
        <taxon>Suessiales</taxon>
        <taxon>Symbiodiniaceae</taxon>
        <taxon>Cladocopium</taxon>
    </lineage>
</organism>
<reference evidence="6" key="1">
    <citation type="submission" date="2022-10" db="EMBL/GenBank/DDBJ databases">
        <authorList>
            <person name="Chen Y."/>
            <person name="Dougan E. K."/>
            <person name="Chan C."/>
            <person name="Rhodes N."/>
            <person name="Thang M."/>
        </authorList>
    </citation>
    <scope>NUCLEOTIDE SEQUENCE</scope>
</reference>
<dbReference type="EMBL" id="CAMXCT020003391">
    <property type="protein sequence ID" value="CAL1157601.1"/>
    <property type="molecule type" value="Genomic_DNA"/>
</dbReference>
<dbReference type="GO" id="GO:0016020">
    <property type="term" value="C:membrane"/>
    <property type="evidence" value="ECO:0007669"/>
    <property type="project" value="UniProtKB-SubCell"/>
</dbReference>
<dbReference type="PANTHER" id="PTHR14255:SF3">
    <property type="entry name" value="SULFITE EXPORTER TAUE_SAFE FAMILY PROTEIN 5-RELATED"/>
    <property type="match status" value="1"/>
</dbReference>
<protein>
    <submittedName>
        <fullName evidence="7">Membrane transporter protein</fullName>
    </submittedName>
</protein>
<evidence type="ECO:0000313" key="7">
    <source>
        <dbReference type="EMBL" id="CAL4791538.1"/>
    </source>
</evidence>
<evidence type="ECO:0000256" key="3">
    <source>
        <dbReference type="ARBA" id="ARBA00022989"/>
    </source>
</evidence>
<dbReference type="InterPro" id="IPR002781">
    <property type="entry name" value="TM_pro_TauE-like"/>
</dbReference>
<dbReference type="AlphaFoldDB" id="A0A9P1G926"/>
<feature type="transmembrane region" description="Helical" evidence="5">
    <location>
        <begin position="47"/>
        <end position="69"/>
    </location>
</feature>